<dbReference type="Gene3D" id="1.10.238.10">
    <property type="entry name" value="EF-hand"/>
    <property type="match status" value="2"/>
</dbReference>
<proteinExistence type="inferred from homology"/>
<evidence type="ECO:0000256" key="2">
    <source>
        <dbReference type="ARBA" id="ARBA00022737"/>
    </source>
</evidence>
<comment type="caution">
    <text evidence="7">The sequence shown here is derived from an EMBL/GenBank/DDBJ whole genome shotgun (WGS) entry which is preliminary data.</text>
</comment>
<gene>
    <name evidence="7" type="ORF">ACAOBT_LOCUS30953</name>
</gene>
<evidence type="ECO:0000313" key="8">
    <source>
        <dbReference type="Proteomes" id="UP001152888"/>
    </source>
</evidence>
<dbReference type="PROSITE" id="PS00018">
    <property type="entry name" value="EF_HAND_1"/>
    <property type="match status" value="1"/>
</dbReference>
<dbReference type="AlphaFoldDB" id="A0A9P0Q472"/>
<dbReference type="OrthoDB" id="26525at2759"/>
<name>A0A9P0Q472_ACAOB</name>
<dbReference type="FunFam" id="1.10.238.10:FF:000001">
    <property type="entry name" value="Calmodulin 1"/>
    <property type="match status" value="1"/>
</dbReference>
<keyword evidence="3" id="KW-0106">Calcium</keyword>
<sequence length="171" mass="19223">MSAEELSKDQVALLKNAFDTFDVEKKGSIGTVMIGTILSMLGVQTTEQMLADIINEVDEDGSGELEFEEFVTLASRFMVEEDAEAMQQELKEAFRLYDKEGNGYITTSTLKEILKELDDKLTSDELDMMIQEIDTDGSGTVDFDGNNYIFQKIDMLTISKYSMNIKNIHLA</sequence>
<evidence type="ECO:0000256" key="4">
    <source>
        <dbReference type="ARBA" id="ARBA00023179"/>
    </source>
</evidence>
<evidence type="ECO:0000256" key="3">
    <source>
        <dbReference type="ARBA" id="ARBA00022837"/>
    </source>
</evidence>
<organism evidence="7 8">
    <name type="scientific">Acanthoscelides obtectus</name>
    <name type="common">Bean weevil</name>
    <name type="synonym">Bruchus obtectus</name>
    <dbReference type="NCBI Taxonomy" id="200917"/>
    <lineage>
        <taxon>Eukaryota</taxon>
        <taxon>Metazoa</taxon>
        <taxon>Ecdysozoa</taxon>
        <taxon>Arthropoda</taxon>
        <taxon>Hexapoda</taxon>
        <taxon>Insecta</taxon>
        <taxon>Pterygota</taxon>
        <taxon>Neoptera</taxon>
        <taxon>Endopterygota</taxon>
        <taxon>Coleoptera</taxon>
        <taxon>Polyphaga</taxon>
        <taxon>Cucujiformia</taxon>
        <taxon>Chrysomeloidea</taxon>
        <taxon>Chrysomelidae</taxon>
        <taxon>Bruchinae</taxon>
        <taxon>Bruchini</taxon>
        <taxon>Acanthoscelides</taxon>
    </lineage>
</organism>
<keyword evidence="4" id="KW-0514">Muscle protein</keyword>
<comment type="similarity">
    <text evidence="5">Belongs to the troponin C family.</text>
</comment>
<dbReference type="InterPro" id="IPR011992">
    <property type="entry name" value="EF-hand-dom_pair"/>
</dbReference>
<keyword evidence="8" id="KW-1185">Reference proteome</keyword>
<evidence type="ECO:0000259" key="6">
    <source>
        <dbReference type="PROSITE" id="PS50222"/>
    </source>
</evidence>
<dbReference type="InterPro" id="IPR002048">
    <property type="entry name" value="EF_hand_dom"/>
</dbReference>
<dbReference type="PANTHER" id="PTHR23048">
    <property type="entry name" value="MYOSIN LIGHT CHAIN 1, 3"/>
    <property type="match status" value="1"/>
</dbReference>
<dbReference type="GO" id="GO:0005509">
    <property type="term" value="F:calcium ion binding"/>
    <property type="evidence" value="ECO:0007669"/>
    <property type="project" value="InterPro"/>
</dbReference>
<protein>
    <recommendedName>
        <fullName evidence="6">EF-hand domain-containing protein</fullName>
    </recommendedName>
</protein>
<feature type="domain" description="EF-hand" evidence="6">
    <location>
        <begin position="85"/>
        <end position="120"/>
    </location>
</feature>
<keyword evidence="1" id="KW-0479">Metal-binding</keyword>
<dbReference type="EMBL" id="CAKOFQ010007894">
    <property type="protein sequence ID" value="CAH2009578.1"/>
    <property type="molecule type" value="Genomic_DNA"/>
</dbReference>
<dbReference type="SMART" id="SM00054">
    <property type="entry name" value="EFh"/>
    <property type="match status" value="4"/>
</dbReference>
<dbReference type="InterPro" id="IPR050230">
    <property type="entry name" value="CALM/Myosin/TropC-like"/>
</dbReference>
<evidence type="ECO:0000256" key="5">
    <source>
        <dbReference type="ARBA" id="ARBA00038202"/>
    </source>
</evidence>
<accession>A0A9P0Q472</accession>
<keyword evidence="2" id="KW-0677">Repeat</keyword>
<feature type="domain" description="EF-hand" evidence="6">
    <location>
        <begin position="9"/>
        <end position="44"/>
    </location>
</feature>
<dbReference type="CDD" id="cd00051">
    <property type="entry name" value="EFh"/>
    <property type="match status" value="2"/>
</dbReference>
<evidence type="ECO:0000313" key="7">
    <source>
        <dbReference type="EMBL" id="CAH2009578.1"/>
    </source>
</evidence>
<dbReference type="InterPro" id="IPR018247">
    <property type="entry name" value="EF_Hand_1_Ca_BS"/>
</dbReference>
<feature type="domain" description="EF-hand" evidence="6">
    <location>
        <begin position="45"/>
        <end position="80"/>
    </location>
</feature>
<dbReference type="SUPFAM" id="SSF47473">
    <property type="entry name" value="EF-hand"/>
    <property type="match status" value="1"/>
</dbReference>
<dbReference type="Proteomes" id="UP001152888">
    <property type="component" value="Unassembled WGS sequence"/>
</dbReference>
<reference evidence="7" key="1">
    <citation type="submission" date="2022-03" db="EMBL/GenBank/DDBJ databases">
        <authorList>
            <person name="Sayadi A."/>
        </authorList>
    </citation>
    <scope>NUCLEOTIDE SEQUENCE</scope>
</reference>
<dbReference type="Pfam" id="PF13499">
    <property type="entry name" value="EF-hand_7"/>
    <property type="match status" value="2"/>
</dbReference>
<dbReference type="GO" id="GO:0016460">
    <property type="term" value="C:myosin II complex"/>
    <property type="evidence" value="ECO:0007669"/>
    <property type="project" value="TreeGrafter"/>
</dbReference>
<dbReference type="PROSITE" id="PS50222">
    <property type="entry name" value="EF_HAND_2"/>
    <property type="match status" value="3"/>
</dbReference>
<evidence type="ECO:0000256" key="1">
    <source>
        <dbReference type="ARBA" id="ARBA00022723"/>
    </source>
</evidence>
<dbReference type="PANTHER" id="PTHR23048:SF46">
    <property type="entry name" value="TROPONIN C-LIKE ISOFORM X1"/>
    <property type="match status" value="1"/>
</dbReference>